<protein>
    <submittedName>
        <fullName evidence="1">Uncharacterized protein</fullName>
    </submittedName>
</protein>
<reference evidence="1" key="1">
    <citation type="submission" date="2014-11" db="EMBL/GenBank/DDBJ databases">
        <authorList>
            <person name="Amaro Gonzalez C."/>
        </authorList>
    </citation>
    <scope>NUCLEOTIDE SEQUENCE</scope>
</reference>
<organism evidence="1">
    <name type="scientific">Anguilla anguilla</name>
    <name type="common">European freshwater eel</name>
    <name type="synonym">Muraena anguilla</name>
    <dbReference type="NCBI Taxonomy" id="7936"/>
    <lineage>
        <taxon>Eukaryota</taxon>
        <taxon>Metazoa</taxon>
        <taxon>Chordata</taxon>
        <taxon>Craniata</taxon>
        <taxon>Vertebrata</taxon>
        <taxon>Euteleostomi</taxon>
        <taxon>Actinopterygii</taxon>
        <taxon>Neopterygii</taxon>
        <taxon>Teleostei</taxon>
        <taxon>Anguilliformes</taxon>
        <taxon>Anguillidae</taxon>
        <taxon>Anguilla</taxon>
    </lineage>
</organism>
<name>A0A0E9Q3G5_ANGAN</name>
<sequence length="74" mass="8404">MGPFCFTECCFPGWDRCARWCESNSCLLVSEEVMLAEEDRNAEEKSPLDGAWYKRKQNNSGEKRTGALCFTALS</sequence>
<reference evidence="1" key="2">
    <citation type="journal article" date="2015" name="Fish Shellfish Immunol.">
        <title>Early steps in the European eel (Anguilla anguilla)-Vibrio vulnificus interaction in the gills: Role of the RtxA13 toxin.</title>
        <authorList>
            <person name="Callol A."/>
            <person name="Pajuelo D."/>
            <person name="Ebbesson L."/>
            <person name="Teles M."/>
            <person name="MacKenzie S."/>
            <person name="Amaro C."/>
        </authorList>
    </citation>
    <scope>NUCLEOTIDE SEQUENCE</scope>
</reference>
<evidence type="ECO:0000313" key="1">
    <source>
        <dbReference type="EMBL" id="JAH11259.1"/>
    </source>
</evidence>
<proteinExistence type="predicted"/>
<dbReference type="AlphaFoldDB" id="A0A0E9Q3G5"/>
<dbReference type="EMBL" id="GBXM01097318">
    <property type="protein sequence ID" value="JAH11259.1"/>
    <property type="molecule type" value="Transcribed_RNA"/>
</dbReference>
<accession>A0A0E9Q3G5</accession>